<comment type="pathway">
    <text evidence="3">Quinol/quinone metabolism; 1,4-dihydroxy-2-naphthoate biosynthesis; 1,4-dihydroxy-2-naphthoate from chorismate: step 3/7.</text>
</comment>
<comment type="catalytic activity">
    <reaction evidence="3">
        <text>5-enolpyruvoyl-6-hydroxy-2-succinyl-cyclohex-3-ene-1-carboxylate = (1R,6R)-6-hydroxy-2-succinyl-cyclohexa-2,4-diene-1-carboxylate + pyruvate</text>
        <dbReference type="Rhea" id="RHEA:25597"/>
        <dbReference type="ChEBI" id="CHEBI:15361"/>
        <dbReference type="ChEBI" id="CHEBI:58689"/>
        <dbReference type="ChEBI" id="CHEBI:58818"/>
        <dbReference type="EC" id="4.2.99.20"/>
    </reaction>
</comment>
<comment type="subunit">
    <text evidence="3">Monomer.</text>
</comment>
<dbReference type="InterPro" id="IPR029058">
    <property type="entry name" value="AB_hydrolase_fold"/>
</dbReference>
<dbReference type="ESTHER" id="halhl-a1ww42">
    <property type="family name" value="MenH_SHCHC"/>
</dbReference>
<organism evidence="5 6">
    <name type="scientific">Halorhodospira halophila (strain DSM 244 / SL1)</name>
    <name type="common">Ectothiorhodospira halophila (strain DSM 244 / SL1)</name>
    <dbReference type="NCBI Taxonomy" id="349124"/>
    <lineage>
        <taxon>Bacteria</taxon>
        <taxon>Pseudomonadati</taxon>
        <taxon>Pseudomonadota</taxon>
        <taxon>Gammaproteobacteria</taxon>
        <taxon>Chromatiales</taxon>
        <taxon>Ectothiorhodospiraceae</taxon>
        <taxon>Halorhodospira</taxon>
    </lineage>
</organism>
<protein>
    <recommendedName>
        <fullName evidence="3">Putative 2-succinyl-6-hydroxy-2,4-cyclohexadiene-1-carboxylate synthase</fullName>
        <shortName evidence="3">SHCHC synthase</shortName>
        <ecNumber evidence="3">4.2.99.20</ecNumber>
    </recommendedName>
</protein>
<feature type="domain" description="AB hydrolase-1" evidence="4">
    <location>
        <begin position="13"/>
        <end position="246"/>
    </location>
</feature>
<dbReference type="GO" id="GO:0070205">
    <property type="term" value="F:2-succinyl-6-hydroxy-2,4-cyclohexadiene-1-carboxylate synthase activity"/>
    <property type="evidence" value="ECO:0007669"/>
    <property type="project" value="UniProtKB-UniRule"/>
</dbReference>
<comment type="function">
    <text evidence="3">Catalyzes a proton abstraction reaction that results in 2,5-elimination of pyruvate from 2-succinyl-5-enolpyruvyl-6-hydroxy-3-cyclohexene-1-carboxylate (SEPHCHC) and the formation of 2-succinyl-6-hydroxy-2,4-cyclohexadiene-1-carboxylate (SHCHC).</text>
</comment>
<keyword evidence="6" id="KW-1185">Reference proteome</keyword>
<dbReference type="InterPro" id="IPR022485">
    <property type="entry name" value="SHCHC_synthase_MenH"/>
</dbReference>
<dbReference type="PANTHER" id="PTHR42916">
    <property type="entry name" value="2-SUCCINYL-5-ENOLPYRUVYL-6-HYDROXY-3-CYCLOHEXENE-1-CARBOXYLATE SYNTHASE"/>
    <property type="match status" value="1"/>
</dbReference>
<proteinExistence type="inferred from homology"/>
<sequence length="256" mass="27951">MADPVPTTRTVDLVFLHGFLGDPEEWQPVTAALPPTLRCWAPPLPGHDGALPPATTFEALVDTLWARLVPELPPRFALVGYSLGGRLALALADRYPHRLSALILEGAHPGLQDATAREERRRHDAAWAQRFETGPWQESLDAWYRQPVFADLSDPRRQALIQRRARHRPEHLAATLRAASLSGQPDLRPALRRLSAPCAYIAGKRDRKFSAIADSLAAQTPGLTVAKLDGVGHNCHAEAPEAVAAVIQSICTGEHP</sequence>
<evidence type="ECO:0000256" key="1">
    <source>
        <dbReference type="ARBA" id="ARBA00022428"/>
    </source>
</evidence>
<dbReference type="STRING" id="349124.Hhal_1128"/>
<evidence type="ECO:0000313" key="5">
    <source>
        <dbReference type="EMBL" id="ABM61904.1"/>
    </source>
</evidence>
<dbReference type="Proteomes" id="UP000000647">
    <property type="component" value="Chromosome"/>
</dbReference>
<dbReference type="HAMAP" id="MF_01660">
    <property type="entry name" value="MenH"/>
    <property type="match status" value="1"/>
</dbReference>
<dbReference type="NCBIfam" id="TIGR03695">
    <property type="entry name" value="menH_SHCHC"/>
    <property type="match status" value="1"/>
</dbReference>
<reference evidence="6" key="1">
    <citation type="submission" date="2006-12" db="EMBL/GenBank/DDBJ databases">
        <title>Complete sequence of Halorhodospira halophila SL1.</title>
        <authorList>
            <consortium name="US DOE Joint Genome Institute"/>
            <person name="Copeland A."/>
            <person name="Lucas S."/>
            <person name="Lapidus A."/>
            <person name="Barry K."/>
            <person name="Detter J.C."/>
            <person name="Glavina del Rio T."/>
            <person name="Hammon N."/>
            <person name="Israni S."/>
            <person name="Dalin E."/>
            <person name="Tice H."/>
            <person name="Pitluck S."/>
            <person name="Saunders E."/>
            <person name="Brettin T."/>
            <person name="Bruce D."/>
            <person name="Han C."/>
            <person name="Tapia R."/>
            <person name="Schmutz J."/>
            <person name="Larimer F."/>
            <person name="Land M."/>
            <person name="Hauser L."/>
            <person name="Kyrpides N."/>
            <person name="Mikhailova N."/>
            <person name="Hoff W."/>
            <person name="Richardson P."/>
        </authorList>
    </citation>
    <scope>NUCLEOTIDE SEQUENCE [LARGE SCALE GENOMIC DNA]</scope>
    <source>
        <strain evidence="6">DSM 244 / SL1</strain>
    </source>
</reference>
<dbReference type="SUPFAM" id="SSF53474">
    <property type="entry name" value="alpha/beta-Hydrolases"/>
    <property type="match status" value="1"/>
</dbReference>
<comment type="similarity">
    <text evidence="3">Belongs to the AB hydrolase superfamily. MenH family.</text>
</comment>
<dbReference type="UniPathway" id="UPA00079"/>
<evidence type="ECO:0000313" key="6">
    <source>
        <dbReference type="Proteomes" id="UP000000647"/>
    </source>
</evidence>
<name>A1WW42_HALHL</name>
<reference evidence="5 6" key="2">
    <citation type="journal article" date="2013" name="Stand. Genomic Sci.">
        <title>Complete genome sequence of Halorhodospira halophila SL1.</title>
        <authorList>
            <person name="Challacombe J.F."/>
            <person name="Majid S."/>
            <person name="Deole R."/>
            <person name="Brettin T.S."/>
            <person name="Bruce D."/>
            <person name="Delano S.F."/>
            <person name="Detter J.C."/>
            <person name="Gleasner C.D."/>
            <person name="Han C.S."/>
            <person name="Misra M."/>
            <person name="Reitenga K.G."/>
            <person name="Mikhailova N."/>
            <person name="Woyke T."/>
            <person name="Pitluck S."/>
            <person name="Nolan M."/>
            <person name="Land M.L."/>
            <person name="Saunders E."/>
            <person name="Tapia R."/>
            <person name="Lapidus A."/>
            <person name="Ivanova N."/>
            <person name="Hoff W.D."/>
        </authorList>
    </citation>
    <scope>NUCLEOTIDE SEQUENCE [LARGE SCALE GENOMIC DNA]</scope>
    <source>
        <strain evidence="6">DSM 244 / SL1</strain>
    </source>
</reference>
<dbReference type="EC" id="4.2.99.20" evidence="3"/>
<dbReference type="EMBL" id="CP000544">
    <property type="protein sequence ID" value="ABM61904.1"/>
    <property type="molecule type" value="Genomic_DNA"/>
</dbReference>
<dbReference type="RefSeq" id="WP_011813927.1">
    <property type="nucleotide sequence ID" value="NC_008789.1"/>
</dbReference>
<dbReference type="Pfam" id="PF12697">
    <property type="entry name" value="Abhydrolase_6"/>
    <property type="match status" value="1"/>
</dbReference>
<dbReference type="OrthoDB" id="149912at2"/>
<evidence type="ECO:0000259" key="4">
    <source>
        <dbReference type="Pfam" id="PF12697"/>
    </source>
</evidence>
<dbReference type="HOGENOM" id="CLU_020336_38_2_6"/>
<dbReference type="KEGG" id="hha:Hhal_1128"/>
<keyword evidence="2 3" id="KW-0456">Lyase</keyword>
<dbReference type="AlphaFoldDB" id="A1WW42"/>
<evidence type="ECO:0000256" key="3">
    <source>
        <dbReference type="HAMAP-Rule" id="MF_01660"/>
    </source>
</evidence>
<dbReference type="Gene3D" id="3.40.50.1820">
    <property type="entry name" value="alpha/beta hydrolase"/>
    <property type="match status" value="1"/>
</dbReference>
<keyword evidence="1 3" id="KW-0474">Menaquinone biosynthesis</keyword>
<gene>
    <name evidence="3" type="primary">menH</name>
    <name evidence="5" type="ordered locus">Hhal_1128</name>
</gene>
<dbReference type="eggNOG" id="COG1073">
    <property type="taxonomic scope" value="Bacteria"/>
</dbReference>
<dbReference type="InterPro" id="IPR000073">
    <property type="entry name" value="AB_hydrolase_1"/>
</dbReference>
<dbReference type="GO" id="GO:0009234">
    <property type="term" value="P:menaquinone biosynthetic process"/>
    <property type="evidence" value="ECO:0007669"/>
    <property type="project" value="UniProtKB-UniRule"/>
</dbReference>
<comment type="pathway">
    <text evidence="3">Quinol/quinone metabolism; menaquinone biosynthesis.</text>
</comment>
<dbReference type="PANTHER" id="PTHR42916:SF1">
    <property type="entry name" value="PROTEIN PHYLLO, CHLOROPLASTIC"/>
    <property type="match status" value="1"/>
</dbReference>
<accession>A1WW42</accession>
<evidence type="ECO:0000256" key="2">
    <source>
        <dbReference type="ARBA" id="ARBA00023239"/>
    </source>
</evidence>
<dbReference type="UniPathway" id="UPA01057">
    <property type="reaction ID" value="UER00900"/>
</dbReference>